<comment type="cofactor">
    <cofactor evidence="8">
        <name>[4Fe-4S] cluster</name>
        <dbReference type="ChEBI" id="CHEBI:49883"/>
    </cofactor>
    <text evidence="8">Binds 1 [4Fe-4S] cluster. The cluster is coordinated with 3 cysteines and an exchangeable S-adenosyl-L-methionine.</text>
</comment>
<dbReference type="SUPFAM" id="SSF102114">
    <property type="entry name" value="Radical SAM enzymes"/>
    <property type="match status" value="1"/>
</dbReference>
<evidence type="ECO:0000256" key="5">
    <source>
        <dbReference type="ARBA" id="ARBA00023002"/>
    </source>
</evidence>
<organism evidence="10 12">
    <name type="scientific">Sellimonas catena</name>
    <dbReference type="NCBI Taxonomy" id="2994035"/>
    <lineage>
        <taxon>Bacteria</taxon>
        <taxon>Bacillati</taxon>
        <taxon>Bacillota</taxon>
        <taxon>Clostridia</taxon>
        <taxon>Lachnospirales</taxon>
        <taxon>Lachnospiraceae</taxon>
        <taxon>Sellimonas</taxon>
    </lineage>
</organism>
<evidence type="ECO:0000256" key="3">
    <source>
        <dbReference type="ARBA" id="ARBA00022691"/>
    </source>
</evidence>
<dbReference type="Proteomes" id="UP001145145">
    <property type="component" value="Unassembled WGS sequence"/>
</dbReference>
<comment type="caution">
    <text evidence="10">The sequence shown here is derived from an EMBL/GenBank/DDBJ whole genome shotgun (WGS) entry which is preliminary data.</text>
</comment>
<keyword evidence="7 8" id="KW-0411">Iron-sulfur</keyword>
<gene>
    <name evidence="10" type="ORF">Selli1_17550</name>
    <name evidence="11" type="ORF">Selli2_01940</name>
</gene>
<evidence type="ECO:0000313" key="12">
    <source>
        <dbReference type="Proteomes" id="UP001145145"/>
    </source>
</evidence>
<dbReference type="Proteomes" id="UP001145094">
    <property type="component" value="Unassembled WGS sequence"/>
</dbReference>
<dbReference type="AlphaFoldDB" id="A0A9W6C487"/>
<evidence type="ECO:0000256" key="8">
    <source>
        <dbReference type="PIRSR" id="PIRSR004869-50"/>
    </source>
</evidence>
<protein>
    <submittedName>
        <fullName evidence="10">Radical SAM family protein</fullName>
    </submittedName>
</protein>
<keyword evidence="12" id="KW-1185">Reference proteome</keyword>
<evidence type="ECO:0000259" key="9">
    <source>
        <dbReference type="Pfam" id="PF04055"/>
    </source>
</evidence>
<dbReference type="PANTHER" id="PTHR43075">
    <property type="entry name" value="FORMATE LYASE ACTIVATING ENZYME, PUTATIVE (AFU_ORTHOLOGUE AFUA_2G15630)-RELATED"/>
    <property type="match status" value="1"/>
</dbReference>
<keyword evidence="2" id="KW-0004">4Fe-4S</keyword>
<dbReference type="Gene3D" id="3.20.20.70">
    <property type="entry name" value="Aldolase class I"/>
    <property type="match status" value="1"/>
</dbReference>
<reference evidence="10 12" key="5">
    <citation type="journal article" date="2023" name="Int. J. Syst. Evol. Microbiol.">
        <title>Sellimonas catena sp. nov., isolated from human faeces.</title>
        <authorList>
            <person name="Hisatomi A."/>
            <person name="Ohkuma M."/>
            <person name="Sakamoto M."/>
        </authorList>
    </citation>
    <scope>NUCLEOTIDE SEQUENCE [LARGE SCALE GENOMIC DNA]</scope>
    <source>
        <strain evidence="10 12">12EGH17</strain>
        <strain evidence="11">18CBH55</strain>
    </source>
</reference>
<evidence type="ECO:0000256" key="4">
    <source>
        <dbReference type="ARBA" id="ARBA00022723"/>
    </source>
</evidence>
<evidence type="ECO:0000313" key="11">
    <source>
        <dbReference type="EMBL" id="GLG88768.1"/>
    </source>
</evidence>
<keyword evidence="5" id="KW-0560">Oxidoreductase</keyword>
<name>A0A9W6C487_9FIRM</name>
<dbReference type="InterPro" id="IPR007197">
    <property type="entry name" value="rSAM"/>
</dbReference>
<reference evidence="11" key="4">
    <citation type="submission" date="2022-11" db="EMBL/GenBank/DDBJ databases">
        <title>Draft genome sequence of Sellimonas catena strain 18CBH55.</title>
        <authorList>
            <person name="Atsushi H."/>
            <person name="Moriya O."/>
            <person name="Mitsuo S."/>
        </authorList>
    </citation>
    <scope>NUCLEOTIDE SEQUENCE</scope>
    <source>
        <strain evidence="11">18CBH55</strain>
    </source>
</reference>
<feature type="binding site" evidence="8">
    <location>
        <position position="73"/>
    </location>
    <ligand>
        <name>[4Fe-4S] cluster</name>
        <dbReference type="ChEBI" id="CHEBI:49883"/>
        <note>4Fe-4S-S-AdoMet</note>
    </ligand>
</feature>
<evidence type="ECO:0000256" key="2">
    <source>
        <dbReference type="ARBA" id="ARBA00022485"/>
    </source>
</evidence>
<reference evidence="11" key="3">
    <citation type="submission" date="2022-11" db="EMBL/GenBank/DDBJ databases">
        <title>Draft genome sequence of Sellimonas catena strain 18CBH55.</title>
        <authorList>
            <person name="Hisatomi A."/>
            <person name="Ohkuma M."/>
            <person name="Sakamoto M."/>
        </authorList>
    </citation>
    <scope>NUCLEOTIDE SEQUENCE</scope>
    <source>
        <strain evidence="11">18CBH55</strain>
    </source>
</reference>
<dbReference type="PIRSF" id="PIRSF004869">
    <property type="entry name" value="PflX_prd"/>
    <property type="match status" value="1"/>
</dbReference>
<sequence length="314" mass="35581">MTTVPHPSSGMDLKLMYQDCTLCPRMCHADRTSKTGFCRCTDEITAARAALHFWEEPCISGSGGSGTVFFSGCTLKCCFCQNYQISQEGFGKKISTEELARIFLDLQEQGAENISLVTADQYLPSVVSALDLVKGRIRVPVVYNCSGYERLESLQLLSGYIDIFLPDLKYYDTGIAQKYSRAGDYFFYASRAIPEMIRQTGIPRFNQQGVLEKGVIVRHMVLPGQKADSIRLLHWMADHLEKGSFLLSLMSQYTPFYHASDYPEINRRITTYEYEKVLDEAVRLGLTDGYMQEKSSAKEEYTPAFNLEGIERRI</sequence>
<keyword evidence="3 8" id="KW-0949">S-adenosyl-L-methionine</keyword>
<dbReference type="SFLD" id="SFLDG01099">
    <property type="entry name" value="Uncharacterised_Radical_SAM_Su"/>
    <property type="match status" value="1"/>
</dbReference>
<comment type="similarity">
    <text evidence="1">Belongs to the organic radical-activating enzymes family.</text>
</comment>
<dbReference type="PANTHER" id="PTHR43075:SF1">
    <property type="entry name" value="FORMATE LYASE ACTIVATING ENZYME, PUTATIVE (AFU_ORTHOLOGUE AFUA_2G15630)-RELATED"/>
    <property type="match status" value="1"/>
</dbReference>
<dbReference type="InterPro" id="IPR001989">
    <property type="entry name" value="Radical_activat_CS"/>
</dbReference>
<dbReference type="Pfam" id="PF04055">
    <property type="entry name" value="Radical_SAM"/>
    <property type="match status" value="1"/>
</dbReference>
<feature type="binding site" evidence="8">
    <location>
        <position position="77"/>
    </location>
    <ligand>
        <name>[4Fe-4S] cluster</name>
        <dbReference type="ChEBI" id="CHEBI:49883"/>
        <note>4Fe-4S-S-AdoMet</note>
    </ligand>
</feature>
<dbReference type="SFLD" id="SFLDS00029">
    <property type="entry name" value="Radical_SAM"/>
    <property type="match status" value="1"/>
</dbReference>
<dbReference type="EMBL" id="BSCH01000001">
    <property type="protein sequence ID" value="GLG88768.1"/>
    <property type="molecule type" value="Genomic_DNA"/>
</dbReference>
<keyword evidence="4 8" id="KW-0479">Metal-binding</keyword>
<dbReference type="GO" id="GO:0051539">
    <property type="term" value="F:4 iron, 4 sulfur cluster binding"/>
    <property type="evidence" value="ECO:0007669"/>
    <property type="project" value="UniProtKB-KW"/>
</dbReference>
<dbReference type="EMBL" id="BSBO01000016">
    <property type="protein sequence ID" value="GLG04581.1"/>
    <property type="molecule type" value="Genomic_DNA"/>
</dbReference>
<dbReference type="PROSITE" id="PS01087">
    <property type="entry name" value="RADICAL_ACTIVATING"/>
    <property type="match status" value="1"/>
</dbReference>
<dbReference type="CDD" id="cd01335">
    <property type="entry name" value="Radical_SAM"/>
    <property type="match status" value="1"/>
</dbReference>
<proteinExistence type="inferred from homology"/>
<evidence type="ECO:0000313" key="10">
    <source>
        <dbReference type="EMBL" id="GLG04581.1"/>
    </source>
</evidence>
<feature type="binding site" evidence="8">
    <location>
        <position position="80"/>
    </location>
    <ligand>
        <name>[4Fe-4S] cluster</name>
        <dbReference type="ChEBI" id="CHEBI:49883"/>
        <note>4Fe-4S-S-AdoMet</note>
    </ligand>
</feature>
<dbReference type="InterPro" id="IPR013785">
    <property type="entry name" value="Aldolase_TIM"/>
</dbReference>
<evidence type="ECO:0000256" key="7">
    <source>
        <dbReference type="ARBA" id="ARBA00023014"/>
    </source>
</evidence>
<reference evidence="10" key="2">
    <citation type="submission" date="2022-11" db="EMBL/GenBank/DDBJ databases">
        <title>Draft genome sequence of Sellimonas catena strain 12EGH17.</title>
        <authorList>
            <person name="Atsushi H."/>
            <person name="Moriya O."/>
            <person name="Mitsuo S."/>
        </authorList>
    </citation>
    <scope>NUCLEOTIDE SEQUENCE</scope>
    <source>
        <strain evidence="10">12EGH17</strain>
    </source>
</reference>
<evidence type="ECO:0000256" key="6">
    <source>
        <dbReference type="ARBA" id="ARBA00023004"/>
    </source>
</evidence>
<keyword evidence="6 8" id="KW-0408">Iron</keyword>
<dbReference type="InterPro" id="IPR058240">
    <property type="entry name" value="rSAM_sf"/>
</dbReference>
<dbReference type="InterPro" id="IPR040085">
    <property type="entry name" value="MJ0674-like"/>
</dbReference>
<dbReference type="RefSeq" id="WP_242958907.1">
    <property type="nucleotide sequence ID" value="NZ_BSBO01000016.1"/>
</dbReference>
<evidence type="ECO:0000256" key="1">
    <source>
        <dbReference type="ARBA" id="ARBA00009777"/>
    </source>
</evidence>
<accession>A0A9W6C487</accession>
<reference evidence="10" key="1">
    <citation type="submission" date="2022-11" db="EMBL/GenBank/DDBJ databases">
        <title>Draft genome sequence of Sellimonas catena strain 12EGH17.</title>
        <authorList>
            <person name="Hisatomi A."/>
            <person name="Ohkuma M."/>
            <person name="Sakamoto M."/>
        </authorList>
    </citation>
    <scope>NUCLEOTIDE SEQUENCE</scope>
    <source>
        <strain evidence="10">12EGH17</strain>
    </source>
</reference>
<feature type="domain" description="Radical SAM core" evidence="9">
    <location>
        <begin position="68"/>
        <end position="230"/>
    </location>
</feature>
<dbReference type="InterPro" id="IPR016431">
    <property type="entry name" value="Pyrv-formate_lyase-activ_prd"/>
</dbReference>
<dbReference type="GO" id="GO:0016491">
    <property type="term" value="F:oxidoreductase activity"/>
    <property type="evidence" value="ECO:0007669"/>
    <property type="project" value="UniProtKB-KW"/>
</dbReference>
<dbReference type="GO" id="GO:0046872">
    <property type="term" value="F:metal ion binding"/>
    <property type="evidence" value="ECO:0007669"/>
    <property type="project" value="UniProtKB-KW"/>
</dbReference>